<sequence length="121" mass="13590">MEDLTWNCECQASSGSFGVPWRMWRLSFSSCLQPLGLMQLADNDESAHVGVVTLNLETNVFTGDSTKSFEQEIFQFQVTANFSILELELTPRGNVYGAIVLHLLGLCTSIQRLRVKLVEFL</sequence>
<proteinExistence type="predicted"/>
<dbReference type="AlphaFoldDB" id="A0A6G1BKH2"/>
<feature type="non-terminal residue" evidence="1">
    <location>
        <position position="121"/>
    </location>
</feature>
<name>A0A6G1BKH2_9ORYZ</name>
<gene>
    <name evidence="1" type="ORF">E2562_019346</name>
</gene>
<protein>
    <submittedName>
        <fullName evidence="1">Uncharacterized protein</fullName>
    </submittedName>
</protein>
<keyword evidence="2" id="KW-1185">Reference proteome</keyword>
<comment type="caution">
    <text evidence="1">The sequence shown here is derived from an EMBL/GenBank/DDBJ whole genome shotgun (WGS) entry which is preliminary data.</text>
</comment>
<dbReference type="EMBL" id="SPHZ02000012">
    <property type="protein sequence ID" value="KAF0888835.1"/>
    <property type="molecule type" value="Genomic_DNA"/>
</dbReference>
<organism evidence="1 2">
    <name type="scientific">Oryza meyeriana var. granulata</name>
    <dbReference type="NCBI Taxonomy" id="110450"/>
    <lineage>
        <taxon>Eukaryota</taxon>
        <taxon>Viridiplantae</taxon>
        <taxon>Streptophyta</taxon>
        <taxon>Embryophyta</taxon>
        <taxon>Tracheophyta</taxon>
        <taxon>Spermatophyta</taxon>
        <taxon>Magnoliopsida</taxon>
        <taxon>Liliopsida</taxon>
        <taxon>Poales</taxon>
        <taxon>Poaceae</taxon>
        <taxon>BOP clade</taxon>
        <taxon>Oryzoideae</taxon>
        <taxon>Oryzeae</taxon>
        <taxon>Oryzinae</taxon>
        <taxon>Oryza</taxon>
        <taxon>Oryza meyeriana</taxon>
    </lineage>
</organism>
<reference evidence="1 2" key="1">
    <citation type="submission" date="2019-11" db="EMBL/GenBank/DDBJ databases">
        <title>Whole genome sequence of Oryza granulata.</title>
        <authorList>
            <person name="Li W."/>
        </authorList>
    </citation>
    <scope>NUCLEOTIDE SEQUENCE [LARGE SCALE GENOMIC DNA]</scope>
    <source>
        <strain evidence="2">cv. Menghai</strain>
        <tissue evidence="1">Leaf</tissue>
    </source>
</reference>
<dbReference type="OrthoDB" id="676351at2759"/>
<evidence type="ECO:0000313" key="2">
    <source>
        <dbReference type="Proteomes" id="UP000479710"/>
    </source>
</evidence>
<evidence type="ECO:0000313" key="1">
    <source>
        <dbReference type="EMBL" id="KAF0888835.1"/>
    </source>
</evidence>
<dbReference type="Proteomes" id="UP000479710">
    <property type="component" value="Unassembled WGS sequence"/>
</dbReference>
<accession>A0A6G1BKH2</accession>